<dbReference type="Gene3D" id="1.20.144.10">
    <property type="entry name" value="Phosphatidic acid phosphatase type 2/haloperoxidase"/>
    <property type="match status" value="1"/>
</dbReference>
<keyword evidence="6" id="KW-0812">Transmembrane</keyword>
<evidence type="ECO:0000259" key="7">
    <source>
        <dbReference type="SMART" id="SM00014"/>
    </source>
</evidence>
<evidence type="ECO:0000256" key="2">
    <source>
        <dbReference type="ARBA" id="ARBA00022723"/>
    </source>
</evidence>
<dbReference type="GO" id="GO:0018773">
    <property type="term" value="F:acetylpyruvate hydrolase activity"/>
    <property type="evidence" value="ECO:0007669"/>
    <property type="project" value="TreeGrafter"/>
</dbReference>
<dbReference type="InterPro" id="IPR036663">
    <property type="entry name" value="Fumarylacetoacetase_C_sf"/>
</dbReference>
<comment type="catalytic activity">
    <reaction evidence="4">
        <text>oxaloacetate = enol-oxaloacetate</text>
        <dbReference type="Rhea" id="RHEA:16021"/>
        <dbReference type="ChEBI" id="CHEBI:16452"/>
        <dbReference type="ChEBI" id="CHEBI:17479"/>
        <dbReference type="EC" id="5.3.2.2"/>
    </reaction>
    <physiologicalReaction direction="right-to-left" evidence="4">
        <dbReference type="Rhea" id="RHEA:16023"/>
    </physiologicalReaction>
</comment>
<feature type="domain" description="Phosphatidic acid phosphatase type 2/haloperoxidase" evidence="7">
    <location>
        <begin position="118"/>
        <end position="262"/>
    </location>
</feature>
<feature type="transmembrane region" description="Helical" evidence="6">
    <location>
        <begin position="117"/>
        <end position="139"/>
    </location>
</feature>
<evidence type="ECO:0000313" key="10">
    <source>
        <dbReference type="WBParaSite" id="SBAD_0000744301-mRNA-1"/>
    </source>
</evidence>
<dbReference type="PANTHER" id="PTHR11820">
    <property type="entry name" value="ACYLPYRUVASE"/>
    <property type="match status" value="1"/>
</dbReference>
<dbReference type="Pfam" id="PF01557">
    <property type="entry name" value="FAA_hydrolase"/>
    <property type="match status" value="1"/>
</dbReference>
<dbReference type="Proteomes" id="UP000270296">
    <property type="component" value="Unassembled WGS sequence"/>
</dbReference>
<proteinExistence type="inferred from homology"/>
<reference evidence="8 9" key="2">
    <citation type="submission" date="2018-11" db="EMBL/GenBank/DDBJ databases">
        <authorList>
            <consortium name="Pathogen Informatics"/>
        </authorList>
    </citation>
    <scope>NUCLEOTIDE SEQUENCE [LARGE SCALE GENOMIC DNA]</scope>
</reference>
<feature type="transmembrane region" description="Helical" evidence="6">
    <location>
        <begin position="216"/>
        <end position="237"/>
    </location>
</feature>
<sequence>MAATVESAIRRYAAASGITWPATADDIKDRRQSKFSLAVVFCWITHAGFVPTVERKFACDDPSISLPLKPNTVSLSLLLTVCICFPLTTIVCIEYSLCRRSKLKNKHAVFFDVVSQVVREFFFGLFLVIAVMLAAKAAVGRLRPHFLSVCRPNISSGQCRNGLILSPANCNAASGHALKTARESFPSGHAAVSVYAFMFLMFYCRSKCKFLISHKFLAITLVAIDIAWTATCCITRVTDHWHHTTDVVAGCIIGVASLSAMLLRKNPMIFVQNNNYVFSDIASIDHAAELKNPVPETPVLFIKPSSAIIEERENIKIPEGCQNLQQEVELGVVIGKKATRLSSEQAHTVIGGYILALDMTARDFQTEAKQTGNPWLLAKGFDTSCPISRLVSKSEMTSHDDATVPHDLHLWCRINGELKQDGRTSQMIFPIPTLIEYITKYITLEPGDLLLTGTPAGVTTVHAGDVIECGITNIVKMQFSVSDGRSQNK</sequence>
<dbReference type="Pfam" id="PF01569">
    <property type="entry name" value="PAP2"/>
    <property type="match status" value="1"/>
</dbReference>
<dbReference type="OrthoDB" id="411064at2759"/>
<feature type="transmembrane region" description="Helical" evidence="6">
    <location>
        <begin position="187"/>
        <end position="204"/>
    </location>
</feature>
<feature type="transmembrane region" description="Helical" evidence="6">
    <location>
        <begin position="73"/>
        <end position="97"/>
    </location>
</feature>
<dbReference type="InterPro" id="IPR036938">
    <property type="entry name" value="PAP2/HPO_sf"/>
</dbReference>
<dbReference type="SUPFAM" id="SSF56529">
    <property type="entry name" value="FAH"/>
    <property type="match status" value="1"/>
</dbReference>
<name>A0A183IU79_9BILA</name>
<gene>
    <name evidence="8" type="ORF">SBAD_LOCUS7176</name>
</gene>
<dbReference type="GO" id="GO:0046872">
    <property type="term" value="F:metal ion binding"/>
    <property type="evidence" value="ECO:0007669"/>
    <property type="project" value="UniProtKB-KW"/>
</dbReference>
<accession>A0A183IU79</accession>
<dbReference type="PANTHER" id="PTHR11820:SF7">
    <property type="entry name" value="ACYLPYRUVASE FAHD1, MITOCHONDRIAL"/>
    <property type="match status" value="1"/>
</dbReference>
<dbReference type="EMBL" id="UZAM01010390">
    <property type="protein sequence ID" value="VDP12172.1"/>
    <property type="molecule type" value="Genomic_DNA"/>
</dbReference>
<dbReference type="GO" id="GO:0050163">
    <property type="term" value="F:oxaloacetate tautomerase activity"/>
    <property type="evidence" value="ECO:0007669"/>
    <property type="project" value="UniProtKB-EC"/>
</dbReference>
<keyword evidence="6" id="KW-1133">Transmembrane helix</keyword>
<evidence type="ECO:0000256" key="3">
    <source>
        <dbReference type="ARBA" id="ARBA00042340"/>
    </source>
</evidence>
<dbReference type="WBParaSite" id="SBAD_0000744301-mRNA-1">
    <property type="protein sequence ID" value="SBAD_0000744301-mRNA-1"/>
    <property type="gene ID" value="SBAD_0000744301"/>
</dbReference>
<protein>
    <recommendedName>
        <fullName evidence="5">oxaloacetate tautomerase</fullName>
        <ecNumber evidence="5">5.3.2.2</ecNumber>
    </recommendedName>
    <alternativeName>
        <fullName evidence="3">Fumarylacetoacetate hydrolase domain-containing protein 1</fullName>
    </alternativeName>
</protein>
<keyword evidence="9" id="KW-1185">Reference proteome</keyword>
<evidence type="ECO:0000313" key="9">
    <source>
        <dbReference type="Proteomes" id="UP000270296"/>
    </source>
</evidence>
<dbReference type="GO" id="GO:0005739">
    <property type="term" value="C:mitochondrion"/>
    <property type="evidence" value="ECO:0007669"/>
    <property type="project" value="TreeGrafter"/>
</dbReference>
<feature type="transmembrane region" description="Helical" evidence="6">
    <location>
        <begin position="35"/>
        <end position="53"/>
    </location>
</feature>
<reference evidence="10" key="1">
    <citation type="submission" date="2016-06" db="UniProtKB">
        <authorList>
            <consortium name="WormBaseParasite"/>
        </authorList>
    </citation>
    <scope>IDENTIFICATION</scope>
</reference>
<dbReference type="InterPro" id="IPR000326">
    <property type="entry name" value="PAP2/HPO"/>
</dbReference>
<evidence type="ECO:0000313" key="8">
    <source>
        <dbReference type="EMBL" id="VDP12172.1"/>
    </source>
</evidence>
<dbReference type="InterPro" id="IPR011234">
    <property type="entry name" value="Fumarylacetoacetase-like_C"/>
</dbReference>
<dbReference type="SUPFAM" id="SSF48317">
    <property type="entry name" value="Acid phosphatase/Vanadium-dependent haloperoxidase"/>
    <property type="match status" value="1"/>
</dbReference>
<comment type="similarity">
    <text evidence="1">Belongs to the FAH family.</text>
</comment>
<keyword evidence="2" id="KW-0479">Metal-binding</keyword>
<organism evidence="10">
    <name type="scientific">Soboliphyme baturini</name>
    <dbReference type="NCBI Taxonomy" id="241478"/>
    <lineage>
        <taxon>Eukaryota</taxon>
        <taxon>Metazoa</taxon>
        <taxon>Ecdysozoa</taxon>
        <taxon>Nematoda</taxon>
        <taxon>Enoplea</taxon>
        <taxon>Dorylaimia</taxon>
        <taxon>Dioctophymatida</taxon>
        <taxon>Dioctophymatoidea</taxon>
        <taxon>Soboliphymatidae</taxon>
        <taxon>Soboliphyme</taxon>
    </lineage>
</organism>
<evidence type="ECO:0000256" key="4">
    <source>
        <dbReference type="ARBA" id="ARBA00044911"/>
    </source>
</evidence>
<feature type="transmembrane region" description="Helical" evidence="6">
    <location>
        <begin position="243"/>
        <end position="263"/>
    </location>
</feature>
<evidence type="ECO:0000256" key="6">
    <source>
        <dbReference type="SAM" id="Phobius"/>
    </source>
</evidence>
<dbReference type="SMART" id="SM00014">
    <property type="entry name" value="acidPPc"/>
    <property type="match status" value="1"/>
</dbReference>
<dbReference type="Gene3D" id="3.90.850.10">
    <property type="entry name" value="Fumarylacetoacetase-like, C-terminal domain"/>
    <property type="match status" value="1"/>
</dbReference>
<dbReference type="EC" id="5.3.2.2" evidence="5"/>
<evidence type="ECO:0000256" key="1">
    <source>
        <dbReference type="ARBA" id="ARBA00010211"/>
    </source>
</evidence>
<keyword evidence="6" id="KW-0472">Membrane</keyword>
<dbReference type="AlphaFoldDB" id="A0A183IU79"/>
<evidence type="ECO:0000256" key="5">
    <source>
        <dbReference type="ARBA" id="ARBA00044973"/>
    </source>
</evidence>